<proteinExistence type="predicted"/>
<accession>A0A5J4SP07</accession>
<feature type="transmembrane region" description="Helical" evidence="1">
    <location>
        <begin position="21"/>
        <end position="39"/>
    </location>
</feature>
<keyword evidence="1" id="KW-0812">Transmembrane</keyword>
<comment type="caution">
    <text evidence="2">The sequence shown here is derived from an EMBL/GenBank/DDBJ whole genome shotgun (WGS) entry which is preliminary data.</text>
</comment>
<gene>
    <name evidence="2" type="ORF">EZS27_005360</name>
</gene>
<sequence length="73" mass="8574">MKREEKEFIRLYQKKYGVYPNRLWILLLRITLRFGYVALLELAMGVMAIAIACVIIIGSVFLMEWLLHVAQCL</sequence>
<dbReference type="AlphaFoldDB" id="A0A5J4SP07"/>
<evidence type="ECO:0000256" key="1">
    <source>
        <dbReference type="SAM" id="Phobius"/>
    </source>
</evidence>
<keyword evidence="1" id="KW-1133">Transmembrane helix</keyword>
<name>A0A5J4SP07_9ZZZZ</name>
<dbReference type="EMBL" id="SNRY01000104">
    <property type="protein sequence ID" value="KAA6347191.1"/>
    <property type="molecule type" value="Genomic_DNA"/>
</dbReference>
<reference evidence="2" key="1">
    <citation type="submission" date="2019-03" db="EMBL/GenBank/DDBJ databases">
        <title>Single cell metagenomics reveals metabolic interactions within the superorganism composed of flagellate Streblomastix strix and complex community of Bacteroidetes bacteria on its surface.</title>
        <authorList>
            <person name="Treitli S.C."/>
            <person name="Kolisko M."/>
            <person name="Husnik F."/>
            <person name="Keeling P."/>
            <person name="Hampl V."/>
        </authorList>
    </citation>
    <scope>NUCLEOTIDE SEQUENCE</scope>
    <source>
        <strain evidence="2">STM</strain>
    </source>
</reference>
<protein>
    <submittedName>
        <fullName evidence="2">Uncharacterized protein</fullName>
    </submittedName>
</protein>
<feature type="transmembrane region" description="Helical" evidence="1">
    <location>
        <begin position="45"/>
        <end position="67"/>
    </location>
</feature>
<organism evidence="2">
    <name type="scientific">termite gut metagenome</name>
    <dbReference type="NCBI Taxonomy" id="433724"/>
    <lineage>
        <taxon>unclassified sequences</taxon>
        <taxon>metagenomes</taxon>
        <taxon>organismal metagenomes</taxon>
    </lineage>
</organism>
<evidence type="ECO:0000313" key="2">
    <source>
        <dbReference type="EMBL" id="KAA6347191.1"/>
    </source>
</evidence>
<keyword evidence="1" id="KW-0472">Membrane</keyword>